<keyword evidence="2" id="KW-0677">Repeat</keyword>
<gene>
    <name evidence="9" type="primary">kdsD</name>
    <name evidence="9" type="ORF">GCM10007047_22170</name>
</gene>
<dbReference type="SMART" id="SM00116">
    <property type="entry name" value="CBS"/>
    <property type="match status" value="2"/>
</dbReference>
<dbReference type="Pfam" id="PF01380">
    <property type="entry name" value="SIS"/>
    <property type="match status" value="1"/>
</dbReference>
<reference evidence="9" key="1">
    <citation type="journal article" date="2014" name="Int. J. Syst. Evol. Microbiol.">
        <title>Complete genome sequence of Corynebacterium casei LMG S-19264T (=DSM 44701T), isolated from a smear-ripened cheese.</title>
        <authorList>
            <consortium name="US DOE Joint Genome Institute (JGI-PGF)"/>
            <person name="Walter F."/>
            <person name="Albersmeier A."/>
            <person name="Kalinowski J."/>
            <person name="Ruckert C."/>
        </authorList>
    </citation>
    <scope>NUCLEOTIDE SEQUENCE</scope>
    <source>
        <strain evidence="9">KCTC 12870</strain>
    </source>
</reference>
<dbReference type="PROSITE" id="PS51371">
    <property type="entry name" value="CBS"/>
    <property type="match status" value="2"/>
</dbReference>
<evidence type="ECO:0000313" key="9">
    <source>
        <dbReference type="EMBL" id="GHC04867.1"/>
    </source>
</evidence>
<evidence type="ECO:0000256" key="6">
    <source>
        <dbReference type="PROSITE-ProRule" id="PRU00703"/>
    </source>
</evidence>
<sequence length="336" mass="35950">MNRRFCDNIRHLNHYETAQQVFRDEMASLDLTLQRISSQFNEAVDLILSVKGKVVVTGLGKSGLIGAKIAATLASTGTPAIFMNAAEALHGDLGYVSQGDAVLMLSNSGATIELVKMLPSLDRLGAPIIGLLGKCDTPLARRCDVVLNAAVEKEACPLNLAPMSSTTCALVIGDALAAALMKARGFRPDEFALRHPGGGLGVRLLLKVSDLMHRGDELPKILPNASFRDVIAESTRPNLGAACVVDEAGALQGIITDGDVRRSLLQPDIIQALARELMTVNPVAIDISTTINDALELMEARKIYVLPVVEGPKQILVGMLRMHDILADFSPNSRRS</sequence>
<feature type="site" description="Catalytically relevant" evidence="5">
    <location>
        <position position="61"/>
    </location>
</feature>
<dbReference type="GO" id="GO:0019146">
    <property type="term" value="F:arabinose-5-phosphate isomerase activity"/>
    <property type="evidence" value="ECO:0007669"/>
    <property type="project" value="UniProtKB-ARBA"/>
</dbReference>
<keyword evidence="10" id="KW-1185">Reference proteome</keyword>
<evidence type="ECO:0000259" key="7">
    <source>
        <dbReference type="PROSITE" id="PS51371"/>
    </source>
</evidence>
<dbReference type="EMBL" id="BMXG01000013">
    <property type="protein sequence ID" value="GHC04867.1"/>
    <property type="molecule type" value="Genomic_DNA"/>
</dbReference>
<feature type="domain" description="SIS" evidence="8">
    <location>
        <begin position="43"/>
        <end position="186"/>
    </location>
</feature>
<evidence type="ECO:0000256" key="5">
    <source>
        <dbReference type="PIRSR" id="PIRSR004692-3"/>
    </source>
</evidence>
<feature type="site" description="Catalytically relevant" evidence="5">
    <location>
        <position position="154"/>
    </location>
</feature>
<dbReference type="GO" id="GO:1901135">
    <property type="term" value="P:carbohydrate derivative metabolic process"/>
    <property type="evidence" value="ECO:0007669"/>
    <property type="project" value="InterPro"/>
</dbReference>
<dbReference type="GO" id="GO:0005975">
    <property type="term" value="P:carbohydrate metabolic process"/>
    <property type="evidence" value="ECO:0007669"/>
    <property type="project" value="InterPro"/>
</dbReference>
<dbReference type="Proteomes" id="UP000642829">
    <property type="component" value="Unassembled WGS sequence"/>
</dbReference>
<evidence type="ECO:0000256" key="3">
    <source>
        <dbReference type="ARBA" id="ARBA00023122"/>
    </source>
</evidence>
<dbReference type="Pfam" id="PF00571">
    <property type="entry name" value="CBS"/>
    <property type="match status" value="2"/>
</dbReference>
<dbReference type="FunFam" id="3.40.50.10490:FF:000011">
    <property type="entry name" value="Arabinose 5-phosphate isomerase"/>
    <property type="match status" value="1"/>
</dbReference>
<feature type="site" description="Catalytically relevant" evidence="5">
    <location>
        <position position="195"/>
    </location>
</feature>
<keyword evidence="9" id="KW-0413">Isomerase</keyword>
<dbReference type="InterPro" id="IPR001347">
    <property type="entry name" value="SIS_dom"/>
</dbReference>
<protein>
    <submittedName>
        <fullName evidence="9">Arabinose 5-phosphate isomerase KdsD</fullName>
    </submittedName>
</protein>
<evidence type="ECO:0000256" key="4">
    <source>
        <dbReference type="PIRNR" id="PIRNR004692"/>
    </source>
</evidence>
<feature type="domain" description="CBS" evidence="7">
    <location>
        <begin position="278"/>
        <end position="336"/>
    </location>
</feature>
<proteinExistence type="inferred from homology"/>
<comment type="similarity">
    <text evidence="1 4">Belongs to the SIS family. GutQ/KpsF subfamily.</text>
</comment>
<evidence type="ECO:0000259" key="8">
    <source>
        <dbReference type="PROSITE" id="PS51464"/>
    </source>
</evidence>
<dbReference type="Gene3D" id="3.10.580.10">
    <property type="entry name" value="CBS-domain"/>
    <property type="match status" value="1"/>
</dbReference>
<dbReference type="InterPro" id="IPR046348">
    <property type="entry name" value="SIS_dom_sf"/>
</dbReference>
<dbReference type="InterPro" id="IPR046342">
    <property type="entry name" value="CBS_dom_sf"/>
</dbReference>
<dbReference type="NCBIfam" id="TIGR00393">
    <property type="entry name" value="kpsF"/>
    <property type="match status" value="1"/>
</dbReference>
<dbReference type="CDD" id="cd04604">
    <property type="entry name" value="CBS_pair_SIS_assoc"/>
    <property type="match status" value="1"/>
</dbReference>
<feature type="domain" description="CBS" evidence="7">
    <location>
        <begin position="212"/>
        <end position="273"/>
    </location>
</feature>
<dbReference type="InterPro" id="IPR000644">
    <property type="entry name" value="CBS_dom"/>
</dbReference>
<accession>A0A8J3GEM1</accession>
<organism evidence="9 10">
    <name type="scientific">Cerasicoccus arenae</name>
    <dbReference type="NCBI Taxonomy" id="424488"/>
    <lineage>
        <taxon>Bacteria</taxon>
        <taxon>Pseudomonadati</taxon>
        <taxon>Verrucomicrobiota</taxon>
        <taxon>Opitutia</taxon>
        <taxon>Puniceicoccales</taxon>
        <taxon>Cerasicoccaceae</taxon>
        <taxon>Cerasicoccus</taxon>
    </lineage>
</organism>
<dbReference type="Gene3D" id="3.40.50.10490">
    <property type="entry name" value="Glucose-6-phosphate isomerase like protein, domain 1"/>
    <property type="match status" value="1"/>
</dbReference>
<dbReference type="PANTHER" id="PTHR42745">
    <property type="match status" value="1"/>
</dbReference>
<dbReference type="PROSITE" id="PS51464">
    <property type="entry name" value="SIS"/>
    <property type="match status" value="1"/>
</dbReference>
<dbReference type="InterPro" id="IPR004800">
    <property type="entry name" value="KdsD/KpsF-type"/>
</dbReference>
<dbReference type="SUPFAM" id="SSF53697">
    <property type="entry name" value="SIS domain"/>
    <property type="match status" value="1"/>
</dbReference>
<dbReference type="InterPro" id="IPR050986">
    <property type="entry name" value="GutQ/KpsF_isomerases"/>
</dbReference>
<dbReference type="CDD" id="cd05014">
    <property type="entry name" value="SIS_Kpsf"/>
    <property type="match status" value="1"/>
</dbReference>
<evidence type="ECO:0000256" key="1">
    <source>
        <dbReference type="ARBA" id="ARBA00008165"/>
    </source>
</evidence>
<dbReference type="GO" id="GO:0097367">
    <property type="term" value="F:carbohydrate derivative binding"/>
    <property type="evidence" value="ECO:0007669"/>
    <property type="project" value="InterPro"/>
</dbReference>
<feature type="site" description="Catalytically relevant" evidence="5">
    <location>
        <position position="113"/>
    </location>
</feature>
<dbReference type="PANTHER" id="PTHR42745:SF1">
    <property type="entry name" value="ARABINOSE 5-PHOSPHATE ISOMERASE KDSD"/>
    <property type="match status" value="1"/>
</dbReference>
<dbReference type="AlphaFoldDB" id="A0A8J3GEM1"/>
<dbReference type="InterPro" id="IPR035474">
    <property type="entry name" value="SIS_Kpsf"/>
</dbReference>
<evidence type="ECO:0000313" key="10">
    <source>
        <dbReference type="Proteomes" id="UP000642829"/>
    </source>
</evidence>
<evidence type="ECO:0000256" key="2">
    <source>
        <dbReference type="ARBA" id="ARBA00022737"/>
    </source>
</evidence>
<name>A0A8J3GEM1_9BACT</name>
<comment type="caution">
    <text evidence="9">The sequence shown here is derived from an EMBL/GenBank/DDBJ whole genome shotgun (WGS) entry which is preliminary data.</text>
</comment>
<keyword evidence="3 6" id="KW-0129">CBS domain</keyword>
<reference evidence="9" key="2">
    <citation type="submission" date="2020-09" db="EMBL/GenBank/DDBJ databases">
        <authorList>
            <person name="Sun Q."/>
            <person name="Kim S."/>
        </authorList>
    </citation>
    <scope>NUCLEOTIDE SEQUENCE</scope>
    <source>
        <strain evidence="9">KCTC 12870</strain>
    </source>
</reference>
<dbReference type="PIRSF" id="PIRSF004692">
    <property type="entry name" value="KdsD_KpsF"/>
    <property type="match status" value="1"/>
</dbReference>
<dbReference type="RefSeq" id="WP_189515103.1">
    <property type="nucleotide sequence ID" value="NZ_JAENIH010000021.1"/>
</dbReference>